<protein>
    <submittedName>
        <fullName evidence="1">Uncharacterized protein</fullName>
    </submittedName>
</protein>
<dbReference type="Proteomes" id="UP000288291">
    <property type="component" value="Unassembled WGS sequence"/>
</dbReference>
<evidence type="ECO:0000313" key="2">
    <source>
        <dbReference type="Proteomes" id="UP000288291"/>
    </source>
</evidence>
<organism evidence="1 2">
    <name type="scientific">Lactobacillus xujianguonis</name>
    <dbReference type="NCBI Taxonomy" id="2495899"/>
    <lineage>
        <taxon>Bacteria</taxon>
        <taxon>Bacillati</taxon>
        <taxon>Bacillota</taxon>
        <taxon>Bacilli</taxon>
        <taxon>Lactobacillales</taxon>
        <taxon>Lactobacillaceae</taxon>
        <taxon>Lactobacillus</taxon>
    </lineage>
</organism>
<dbReference type="AlphaFoldDB" id="A0A437SXH2"/>
<name>A0A437SXH2_9LACO</name>
<keyword evidence="2" id="KW-1185">Reference proteome</keyword>
<gene>
    <name evidence="1" type="ORF">EJK17_01155</name>
</gene>
<sequence length="94" mass="11189">MKVEFKEPKIKLKRRSIMEKVEPMDILRAPSPEEVTIAKIGKWIKDSYYDENHQVNVVFKKDTPKEVFRSFKKNTILFKAITDADVNEKYQIEK</sequence>
<reference evidence="1 2" key="1">
    <citation type="submission" date="2018-12" db="EMBL/GenBank/DDBJ databases">
        <authorList>
            <person name="Meng J."/>
        </authorList>
    </citation>
    <scope>NUCLEOTIDE SEQUENCE [LARGE SCALE GENOMIC DNA]</scope>
    <source>
        <strain evidence="1 2">HT111-2</strain>
    </source>
</reference>
<accession>A0A437SXH2</accession>
<evidence type="ECO:0000313" key="1">
    <source>
        <dbReference type="EMBL" id="RVU71608.1"/>
    </source>
</evidence>
<proteinExistence type="predicted"/>
<dbReference type="EMBL" id="RXIA01000003">
    <property type="protein sequence ID" value="RVU71608.1"/>
    <property type="molecule type" value="Genomic_DNA"/>
</dbReference>
<comment type="caution">
    <text evidence="1">The sequence shown here is derived from an EMBL/GenBank/DDBJ whole genome shotgun (WGS) entry which is preliminary data.</text>
</comment>